<protein>
    <submittedName>
        <fullName evidence="11">MFS transporter</fullName>
    </submittedName>
</protein>
<dbReference type="AlphaFoldDB" id="A0A5N8VRN8"/>
<feature type="transmembrane region" description="Helical" evidence="9">
    <location>
        <begin position="463"/>
        <end position="486"/>
    </location>
</feature>
<dbReference type="PANTHER" id="PTHR42718:SF48">
    <property type="entry name" value="CONSERVED TWO-DOMAIN MEMBRANE PROTEIN-RELATED"/>
    <property type="match status" value="1"/>
</dbReference>
<dbReference type="PROSITE" id="PS50850">
    <property type="entry name" value="MFS"/>
    <property type="match status" value="1"/>
</dbReference>
<dbReference type="Pfam" id="PF07690">
    <property type="entry name" value="MFS_1"/>
    <property type="match status" value="1"/>
</dbReference>
<feature type="transmembrane region" description="Helical" evidence="9">
    <location>
        <begin position="209"/>
        <end position="227"/>
    </location>
</feature>
<evidence type="ECO:0000313" key="12">
    <source>
        <dbReference type="Proteomes" id="UP000325849"/>
    </source>
</evidence>
<dbReference type="Proteomes" id="UP000325849">
    <property type="component" value="Unassembled WGS sequence"/>
</dbReference>
<feature type="transmembrane region" description="Helical" evidence="9">
    <location>
        <begin position="181"/>
        <end position="203"/>
    </location>
</feature>
<dbReference type="PANTHER" id="PTHR42718">
    <property type="entry name" value="MAJOR FACILITATOR SUPERFAMILY MULTIDRUG TRANSPORTER MFSC"/>
    <property type="match status" value="1"/>
</dbReference>
<gene>
    <name evidence="11" type="ORF">FNH09_44170</name>
</gene>
<sequence>MGARRRSSRGSPAATISRPAPQVKRRGGTPSRSRAGPSYRVCRPVHQWLPCLQDSRLEFPTDSCTVGRVSRVSQPTLEQFTVTNAERAPAVGLDVSDKEPQAETPAGLRRARWVLALGSLGAFVVFLDTTIVNIAFQTISRSFDTTTGHLAWVLNAYSLVFAAMLIPAGRIADRYGRKQTFMIGIAGFALMSALCGLAPSAGILIAGRALQAVFAALVVPSSLALVLHEFHAERRHVAIGVWGAMAAAAAAVGPTLGALLTEYASWRWIFLVNIPIAAIILGFGKSLLHESRDPHASGIPDVLGTVLIALFPALLSYSIIEGPTRGWSDGLVVAGFVLSALVLPVFLWRTSRAARPIMDLALFKERQFRDVNAATLLFSTAFFGLLLANLIYLQTVWQYSVLRAALASAAGPVVVTIVARSTTKLASVIGHKKVLLVGAVLWTIGCLGFALSVNASHHWVTHWLPWTLLTGLGIGFTLPVQSGAAVAKLPPNQFAVGSAINSSFRQLGAVLGISLFVAILGTPTPTTVVDTFHHIWWVFAALGLAAGVVQALPHFRGAAARAETD</sequence>
<keyword evidence="6 9" id="KW-0472">Membrane</keyword>
<reference evidence="11 12" key="1">
    <citation type="submission" date="2019-07" db="EMBL/GenBank/DDBJ databases">
        <title>New species of Amycolatopsis and Streptomyces.</title>
        <authorList>
            <person name="Duangmal K."/>
            <person name="Teo W.F.A."/>
            <person name="Lipun K."/>
        </authorList>
    </citation>
    <scope>NUCLEOTIDE SEQUENCE [LARGE SCALE GENOMIC DNA]</scope>
    <source>
        <strain evidence="11 12">NBRC 109810</strain>
    </source>
</reference>
<comment type="caution">
    <text evidence="11">The sequence shown here is derived from an EMBL/GenBank/DDBJ whole genome shotgun (WGS) entry which is preliminary data.</text>
</comment>
<dbReference type="InterPro" id="IPR004638">
    <property type="entry name" value="EmrB-like"/>
</dbReference>
<dbReference type="EMBL" id="VJZD01000394">
    <property type="protein sequence ID" value="MPY37963.1"/>
    <property type="molecule type" value="Genomic_DNA"/>
</dbReference>
<feature type="transmembrane region" description="Helical" evidence="9">
    <location>
        <begin position="404"/>
        <end position="422"/>
    </location>
</feature>
<evidence type="ECO:0000256" key="7">
    <source>
        <dbReference type="ARBA" id="ARBA00023251"/>
    </source>
</evidence>
<feature type="transmembrane region" description="Helical" evidence="9">
    <location>
        <begin position="434"/>
        <end position="451"/>
    </location>
</feature>
<dbReference type="CDD" id="cd17321">
    <property type="entry name" value="MFS_MMR_MDR_like"/>
    <property type="match status" value="1"/>
</dbReference>
<dbReference type="SUPFAM" id="SSF103473">
    <property type="entry name" value="MFS general substrate transporter"/>
    <property type="match status" value="1"/>
</dbReference>
<feature type="transmembrane region" description="Helical" evidence="9">
    <location>
        <begin position="266"/>
        <end position="288"/>
    </location>
</feature>
<dbReference type="NCBIfam" id="TIGR00711">
    <property type="entry name" value="efflux_EmrB"/>
    <property type="match status" value="1"/>
</dbReference>
<dbReference type="GO" id="GO:0005886">
    <property type="term" value="C:plasma membrane"/>
    <property type="evidence" value="ECO:0007669"/>
    <property type="project" value="UniProtKB-SubCell"/>
</dbReference>
<evidence type="ECO:0000259" key="10">
    <source>
        <dbReference type="PROSITE" id="PS50850"/>
    </source>
</evidence>
<keyword evidence="12" id="KW-1185">Reference proteome</keyword>
<feature type="transmembrane region" description="Helical" evidence="9">
    <location>
        <begin position="371"/>
        <end position="392"/>
    </location>
</feature>
<organism evidence="11 12">
    <name type="scientific">Streptomyces adustus</name>
    <dbReference type="NCBI Taxonomy" id="1609272"/>
    <lineage>
        <taxon>Bacteria</taxon>
        <taxon>Bacillati</taxon>
        <taxon>Actinomycetota</taxon>
        <taxon>Actinomycetes</taxon>
        <taxon>Kitasatosporales</taxon>
        <taxon>Streptomycetaceae</taxon>
        <taxon>Streptomyces</taxon>
    </lineage>
</organism>
<keyword evidence="3" id="KW-1003">Cell membrane</keyword>
<feature type="transmembrane region" description="Helical" evidence="9">
    <location>
        <begin position="300"/>
        <end position="320"/>
    </location>
</feature>
<dbReference type="InterPro" id="IPR036259">
    <property type="entry name" value="MFS_trans_sf"/>
</dbReference>
<dbReference type="GO" id="GO:0022857">
    <property type="term" value="F:transmembrane transporter activity"/>
    <property type="evidence" value="ECO:0007669"/>
    <property type="project" value="InterPro"/>
</dbReference>
<evidence type="ECO:0000256" key="6">
    <source>
        <dbReference type="ARBA" id="ARBA00023136"/>
    </source>
</evidence>
<evidence type="ECO:0000256" key="2">
    <source>
        <dbReference type="ARBA" id="ARBA00022448"/>
    </source>
</evidence>
<feature type="transmembrane region" description="Helical" evidence="9">
    <location>
        <begin position="332"/>
        <end position="350"/>
    </location>
</feature>
<name>A0A5N8VRN8_9ACTN</name>
<proteinExistence type="predicted"/>
<evidence type="ECO:0000256" key="3">
    <source>
        <dbReference type="ARBA" id="ARBA00022475"/>
    </source>
</evidence>
<evidence type="ECO:0000256" key="5">
    <source>
        <dbReference type="ARBA" id="ARBA00022989"/>
    </source>
</evidence>
<feature type="transmembrane region" description="Helical" evidence="9">
    <location>
        <begin position="239"/>
        <end position="260"/>
    </location>
</feature>
<feature type="transmembrane region" description="Helical" evidence="9">
    <location>
        <begin position="507"/>
        <end position="528"/>
    </location>
</feature>
<dbReference type="GO" id="GO:0046677">
    <property type="term" value="P:response to antibiotic"/>
    <property type="evidence" value="ECO:0007669"/>
    <property type="project" value="UniProtKB-KW"/>
</dbReference>
<feature type="region of interest" description="Disordered" evidence="8">
    <location>
        <begin position="1"/>
        <end position="38"/>
    </location>
</feature>
<accession>A0A5N8VRN8</accession>
<evidence type="ECO:0000256" key="9">
    <source>
        <dbReference type="SAM" id="Phobius"/>
    </source>
</evidence>
<dbReference type="InterPro" id="IPR020846">
    <property type="entry name" value="MFS_dom"/>
</dbReference>
<dbReference type="PROSITE" id="PS00216">
    <property type="entry name" value="SUGAR_TRANSPORT_1"/>
    <property type="match status" value="1"/>
</dbReference>
<keyword evidence="4 9" id="KW-0812">Transmembrane</keyword>
<comment type="subcellular location">
    <subcellularLocation>
        <location evidence="1">Cell membrane</location>
        <topology evidence="1">Multi-pass membrane protein</topology>
    </subcellularLocation>
</comment>
<keyword evidence="2" id="KW-0813">Transport</keyword>
<dbReference type="Gene3D" id="1.20.1250.20">
    <property type="entry name" value="MFS general substrate transporter like domains"/>
    <property type="match status" value="1"/>
</dbReference>
<evidence type="ECO:0000313" key="11">
    <source>
        <dbReference type="EMBL" id="MPY37963.1"/>
    </source>
</evidence>
<feature type="transmembrane region" description="Helical" evidence="9">
    <location>
        <begin position="148"/>
        <end position="169"/>
    </location>
</feature>
<dbReference type="InterPro" id="IPR011701">
    <property type="entry name" value="MFS"/>
</dbReference>
<feature type="transmembrane region" description="Helical" evidence="9">
    <location>
        <begin position="534"/>
        <end position="552"/>
    </location>
</feature>
<keyword evidence="5 9" id="KW-1133">Transmembrane helix</keyword>
<evidence type="ECO:0000256" key="1">
    <source>
        <dbReference type="ARBA" id="ARBA00004651"/>
    </source>
</evidence>
<evidence type="ECO:0000256" key="8">
    <source>
        <dbReference type="SAM" id="MobiDB-lite"/>
    </source>
</evidence>
<feature type="domain" description="Major facilitator superfamily (MFS) profile" evidence="10">
    <location>
        <begin position="114"/>
        <end position="558"/>
    </location>
</feature>
<feature type="transmembrane region" description="Helical" evidence="9">
    <location>
        <begin position="113"/>
        <end position="136"/>
    </location>
</feature>
<evidence type="ECO:0000256" key="4">
    <source>
        <dbReference type="ARBA" id="ARBA00022692"/>
    </source>
</evidence>
<dbReference type="InterPro" id="IPR005829">
    <property type="entry name" value="Sugar_transporter_CS"/>
</dbReference>
<dbReference type="Gene3D" id="1.20.1720.10">
    <property type="entry name" value="Multidrug resistance protein D"/>
    <property type="match status" value="1"/>
</dbReference>
<keyword evidence="7" id="KW-0046">Antibiotic resistance</keyword>